<feature type="region of interest" description="Disordered" evidence="1">
    <location>
        <begin position="333"/>
        <end position="736"/>
    </location>
</feature>
<sequence>MPQLVFPETGVSLHGAPDDEQASLPSRGKPVQVMQLDVPEVILDELVKSARGSKMATNIAIHFGRSPTLHYGNKSRMASSTLEKFRHELYTASTPDSDGELSFAGLLTHKIEVRMPERSATDSVDSAVLELQSKMDALKKEKQSKTSIYVKDGSKLPPARKIRAHEVNRSSIKLLNKGRSGLFPSSAARSSTTSPAAPSSPLLMAATSAPTSVPTLQQLQNPTLQALRTPLIHLLALGPTTLKSLSRKTRCSMEDCKVLLQKVGKEAKSGNGDWELTDRTYKELDVWNFPYPSGDDRKSAIDNAISAFDRLRLGREDKLWQLLLPRKERGKGKVLSRLGTARKQETPSNRKSQDPAEDGAGSLATSTSRAGTDVEEAARSTPQQHATKRKVSEREAMAKRLLSKNPSKKVKAPVKSTQKKITKSTKKAETSTAASRIKSAEFVEDSDSDVEMEDAPTGKATITTTTTATDVARSKSEGLSASNSVTPPEPARLSKAQANSKNLPSKQSKDAAKASGRSLPQAAAVSDRSKTALRASKDTPAKPSTSPPTTTTTRPSPPSTKTSTPKPPLQQQAMKAIAQPIGASPRPSFKEKLDNSPRKPSPLGASPPANASDPDPVPSIPSTSTSPPSSQASKGQSTPTPLPNKKSAEKRSNGDRPSIASVKPAARSMTQPQQSLKRKADEIDRRNSDRQNQLGQRREESNKRRQVQAHPTSISESGGGGGNSSSSSSVSPPPHDYYMIEKARRFKKIYRRYERLYRELSHISDDDDPPADKIKEITSMHNKLKSLKMEISRAV</sequence>
<evidence type="ECO:0000313" key="3">
    <source>
        <dbReference type="Proteomes" id="UP000750711"/>
    </source>
</evidence>
<organism evidence="2 3">
    <name type="scientific">Trichoglossum hirsutum</name>
    <dbReference type="NCBI Taxonomy" id="265104"/>
    <lineage>
        <taxon>Eukaryota</taxon>
        <taxon>Fungi</taxon>
        <taxon>Dikarya</taxon>
        <taxon>Ascomycota</taxon>
        <taxon>Pezizomycotina</taxon>
        <taxon>Geoglossomycetes</taxon>
        <taxon>Geoglossales</taxon>
        <taxon>Geoglossaceae</taxon>
        <taxon>Trichoglossum</taxon>
    </lineage>
</organism>
<evidence type="ECO:0000313" key="2">
    <source>
        <dbReference type="EMBL" id="KAH0548561.1"/>
    </source>
</evidence>
<feature type="compositionally biased region" description="Low complexity" evidence="1">
    <location>
        <begin position="541"/>
        <end position="564"/>
    </location>
</feature>
<reference evidence="2" key="1">
    <citation type="submission" date="2021-03" db="EMBL/GenBank/DDBJ databases">
        <title>Comparative genomics and phylogenomic investigation of the class Geoglossomycetes provide insights into ecological specialization and systematics.</title>
        <authorList>
            <person name="Melie T."/>
            <person name="Pirro S."/>
            <person name="Miller A.N."/>
            <person name="Quandt A."/>
        </authorList>
    </citation>
    <scope>NUCLEOTIDE SEQUENCE</scope>
    <source>
        <strain evidence="2">CAQ_001_2017</strain>
    </source>
</reference>
<dbReference type="Proteomes" id="UP000750711">
    <property type="component" value="Unassembled WGS sequence"/>
</dbReference>
<keyword evidence="3" id="KW-1185">Reference proteome</keyword>
<name>A0A9P8IAW2_9PEZI</name>
<feature type="compositionally biased region" description="Low complexity" evidence="1">
    <location>
        <begin position="184"/>
        <end position="202"/>
    </location>
</feature>
<feature type="compositionally biased region" description="Basic and acidic residues" evidence="1">
    <location>
        <begin position="678"/>
        <end position="689"/>
    </location>
</feature>
<dbReference type="SUPFAM" id="SSF46785">
    <property type="entry name" value="Winged helix' DNA-binding domain"/>
    <property type="match status" value="1"/>
</dbReference>
<dbReference type="AlphaFoldDB" id="A0A9P8IAW2"/>
<feature type="compositionally biased region" description="Polar residues" evidence="1">
    <location>
        <begin position="477"/>
        <end position="486"/>
    </location>
</feature>
<feature type="compositionally biased region" description="Basic residues" evidence="1">
    <location>
        <begin position="406"/>
        <end position="425"/>
    </location>
</feature>
<proteinExistence type="predicted"/>
<feature type="compositionally biased region" description="Polar residues" evidence="1">
    <location>
        <begin position="496"/>
        <end position="506"/>
    </location>
</feature>
<dbReference type="EMBL" id="JAGHQM010002537">
    <property type="protein sequence ID" value="KAH0548561.1"/>
    <property type="molecule type" value="Genomic_DNA"/>
</dbReference>
<feature type="compositionally biased region" description="Low complexity" evidence="1">
    <location>
        <begin position="606"/>
        <end position="630"/>
    </location>
</feature>
<dbReference type="InterPro" id="IPR036390">
    <property type="entry name" value="WH_DNA-bd_sf"/>
</dbReference>
<comment type="caution">
    <text evidence="2">The sequence shown here is derived from an EMBL/GenBank/DDBJ whole genome shotgun (WGS) entry which is preliminary data.</text>
</comment>
<protein>
    <submittedName>
        <fullName evidence="2">Uncharacterized protein</fullName>
    </submittedName>
</protein>
<evidence type="ECO:0000256" key="1">
    <source>
        <dbReference type="SAM" id="MobiDB-lite"/>
    </source>
</evidence>
<feature type="compositionally biased region" description="Low complexity" evidence="1">
    <location>
        <begin position="455"/>
        <end position="471"/>
    </location>
</feature>
<feature type="region of interest" description="Disordered" evidence="1">
    <location>
        <begin position="183"/>
        <end position="202"/>
    </location>
</feature>
<feature type="compositionally biased region" description="Basic and acidic residues" evidence="1">
    <location>
        <begin position="527"/>
        <end position="540"/>
    </location>
</feature>
<feature type="compositionally biased region" description="Basic and acidic residues" evidence="1">
    <location>
        <begin position="588"/>
        <end position="597"/>
    </location>
</feature>
<accession>A0A9P8IAW2</accession>
<feature type="compositionally biased region" description="Acidic residues" evidence="1">
    <location>
        <begin position="442"/>
        <end position="454"/>
    </location>
</feature>
<gene>
    <name evidence="2" type="ORF">GP486_007895</name>
</gene>